<name>A0A200PPQ9_MACCD</name>
<protein>
    <submittedName>
        <fullName evidence="2">Aminotransferase-like</fullName>
    </submittedName>
</protein>
<dbReference type="PANTHER" id="PTHR46033">
    <property type="entry name" value="PROTEIN MAIN-LIKE 2"/>
    <property type="match status" value="1"/>
</dbReference>
<evidence type="ECO:0000259" key="1">
    <source>
        <dbReference type="Pfam" id="PF10536"/>
    </source>
</evidence>
<dbReference type="EMBL" id="MVGT01004351">
    <property type="protein sequence ID" value="OVA00183.1"/>
    <property type="molecule type" value="Genomic_DNA"/>
</dbReference>
<evidence type="ECO:0000313" key="3">
    <source>
        <dbReference type="Proteomes" id="UP000195402"/>
    </source>
</evidence>
<dbReference type="GO" id="GO:0008483">
    <property type="term" value="F:transaminase activity"/>
    <property type="evidence" value="ECO:0007669"/>
    <property type="project" value="UniProtKB-KW"/>
</dbReference>
<dbReference type="Proteomes" id="UP000195402">
    <property type="component" value="Unassembled WGS sequence"/>
</dbReference>
<comment type="caution">
    <text evidence="2">The sequence shown here is derived from an EMBL/GenBank/DDBJ whole genome shotgun (WGS) entry which is preliminary data.</text>
</comment>
<dbReference type="Pfam" id="PF10536">
    <property type="entry name" value="PMD"/>
    <property type="match status" value="1"/>
</dbReference>
<reference evidence="2 3" key="1">
    <citation type="journal article" date="2017" name="Mol. Plant">
        <title>The Genome of Medicinal Plant Macleaya cordata Provides New Insights into Benzylisoquinoline Alkaloids Metabolism.</title>
        <authorList>
            <person name="Liu X."/>
            <person name="Liu Y."/>
            <person name="Huang P."/>
            <person name="Ma Y."/>
            <person name="Qing Z."/>
            <person name="Tang Q."/>
            <person name="Cao H."/>
            <person name="Cheng P."/>
            <person name="Zheng Y."/>
            <person name="Yuan Z."/>
            <person name="Zhou Y."/>
            <person name="Liu J."/>
            <person name="Tang Z."/>
            <person name="Zhuo Y."/>
            <person name="Zhang Y."/>
            <person name="Yu L."/>
            <person name="Huang J."/>
            <person name="Yang P."/>
            <person name="Peng Q."/>
            <person name="Zhang J."/>
            <person name="Jiang W."/>
            <person name="Zhang Z."/>
            <person name="Lin K."/>
            <person name="Ro D.K."/>
            <person name="Chen X."/>
            <person name="Xiong X."/>
            <person name="Shang Y."/>
            <person name="Huang S."/>
            <person name="Zeng J."/>
        </authorList>
    </citation>
    <scope>NUCLEOTIDE SEQUENCE [LARGE SCALE GENOMIC DNA]</scope>
    <source>
        <strain evidence="3">cv. BLH2017</strain>
        <tissue evidence="2">Root</tissue>
    </source>
</reference>
<evidence type="ECO:0000313" key="2">
    <source>
        <dbReference type="EMBL" id="OVA00183.1"/>
    </source>
</evidence>
<dbReference type="OrthoDB" id="1936739at2759"/>
<dbReference type="InParanoid" id="A0A200PPQ9"/>
<dbReference type="InterPro" id="IPR019557">
    <property type="entry name" value="AminoTfrase-like_pln_mobile"/>
</dbReference>
<dbReference type="AlphaFoldDB" id="A0A200PPQ9"/>
<dbReference type="OMA" id="LLHAWIF"/>
<keyword evidence="3" id="KW-1185">Reference proteome</keyword>
<gene>
    <name evidence="2" type="ORF">BVC80_1673g22</name>
</gene>
<feature type="domain" description="Aminotransferase-like plant mobile" evidence="1">
    <location>
        <begin position="34"/>
        <end position="191"/>
    </location>
</feature>
<keyword evidence="2" id="KW-0808">Transferase</keyword>
<dbReference type="PANTHER" id="PTHR46033:SF8">
    <property type="entry name" value="PROTEIN MAINTENANCE OF MERISTEMS-LIKE"/>
    <property type="match status" value="1"/>
</dbReference>
<dbReference type="STRING" id="56857.A0A200PPQ9"/>
<dbReference type="InterPro" id="IPR044824">
    <property type="entry name" value="MAIN-like"/>
</dbReference>
<proteinExistence type="predicted"/>
<keyword evidence="2" id="KW-0032">Aminotransferase</keyword>
<accession>A0A200PPQ9</accession>
<dbReference type="GO" id="GO:0010073">
    <property type="term" value="P:meristem maintenance"/>
    <property type="evidence" value="ECO:0007669"/>
    <property type="project" value="InterPro"/>
</dbReference>
<sequence length="196" mass="22587">MAGEYPGMHNKLDRTCAYRLIEETLGLPKSEVGDNLDSHRNLHLDWLRKKFKGCKKREKLDTTKHKARTYLLYMIGCVMCPDKTCNRVGVHHLHLLRDVENLPSICWRNGVLAHLFKELTPATRCGTKSFIGCSTLLHAWIFMHFPGLGRFGYQESFREPMPMICKYTSTALERGQREALVVLRERIDDLPLSDVA</sequence>
<organism evidence="2 3">
    <name type="scientific">Macleaya cordata</name>
    <name type="common">Five-seeded plume-poppy</name>
    <name type="synonym">Bocconia cordata</name>
    <dbReference type="NCBI Taxonomy" id="56857"/>
    <lineage>
        <taxon>Eukaryota</taxon>
        <taxon>Viridiplantae</taxon>
        <taxon>Streptophyta</taxon>
        <taxon>Embryophyta</taxon>
        <taxon>Tracheophyta</taxon>
        <taxon>Spermatophyta</taxon>
        <taxon>Magnoliopsida</taxon>
        <taxon>Ranunculales</taxon>
        <taxon>Papaveraceae</taxon>
        <taxon>Papaveroideae</taxon>
        <taxon>Macleaya</taxon>
    </lineage>
</organism>